<dbReference type="EMBL" id="KK198761">
    <property type="protein sequence ID" value="KCW55230.1"/>
    <property type="molecule type" value="Genomic_DNA"/>
</dbReference>
<feature type="region of interest" description="Disordered" evidence="1">
    <location>
        <begin position="194"/>
        <end position="234"/>
    </location>
</feature>
<feature type="compositionally biased region" description="Basic and acidic residues" evidence="1">
    <location>
        <begin position="194"/>
        <end position="219"/>
    </location>
</feature>
<gene>
    <name evidence="2" type="ORF">EUGRSUZ_I01164</name>
</gene>
<dbReference type="InParanoid" id="A0A059AP84"/>
<evidence type="ECO:0000313" key="2">
    <source>
        <dbReference type="EMBL" id="KCW55230.1"/>
    </source>
</evidence>
<dbReference type="Gramene" id="KCW55230">
    <property type="protein sequence ID" value="KCW55230"/>
    <property type="gene ID" value="EUGRSUZ_I01164"/>
</dbReference>
<evidence type="ECO:0000256" key="1">
    <source>
        <dbReference type="SAM" id="MobiDB-lite"/>
    </source>
</evidence>
<reference evidence="2" key="1">
    <citation type="submission" date="2013-07" db="EMBL/GenBank/DDBJ databases">
        <title>The genome of Eucalyptus grandis.</title>
        <authorList>
            <person name="Schmutz J."/>
            <person name="Hayes R."/>
            <person name="Myburg A."/>
            <person name="Tuskan G."/>
            <person name="Grattapaglia D."/>
            <person name="Rokhsar D.S."/>
        </authorList>
    </citation>
    <scope>NUCLEOTIDE SEQUENCE</scope>
    <source>
        <tissue evidence="2">Leaf extractions</tissue>
    </source>
</reference>
<organism evidence="2">
    <name type="scientific">Eucalyptus grandis</name>
    <name type="common">Flooded gum</name>
    <dbReference type="NCBI Taxonomy" id="71139"/>
    <lineage>
        <taxon>Eukaryota</taxon>
        <taxon>Viridiplantae</taxon>
        <taxon>Streptophyta</taxon>
        <taxon>Embryophyta</taxon>
        <taxon>Tracheophyta</taxon>
        <taxon>Spermatophyta</taxon>
        <taxon>Magnoliopsida</taxon>
        <taxon>eudicotyledons</taxon>
        <taxon>Gunneridae</taxon>
        <taxon>Pentapetalae</taxon>
        <taxon>rosids</taxon>
        <taxon>malvids</taxon>
        <taxon>Myrtales</taxon>
        <taxon>Myrtaceae</taxon>
        <taxon>Myrtoideae</taxon>
        <taxon>Eucalypteae</taxon>
        <taxon>Eucalyptus</taxon>
    </lineage>
</organism>
<name>A0A059AP84_EUCGR</name>
<feature type="region of interest" description="Disordered" evidence="1">
    <location>
        <begin position="364"/>
        <end position="388"/>
    </location>
</feature>
<accession>A0A059AP84</accession>
<feature type="region of interest" description="Disordered" evidence="1">
    <location>
        <begin position="321"/>
        <end position="340"/>
    </location>
</feature>
<proteinExistence type="predicted"/>
<feature type="region of interest" description="Disordered" evidence="1">
    <location>
        <begin position="246"/>
        <end position="269"/>
    </location>
</feature>
<protein>
    <submittedName>
        <fullName evidence="2">Uncharacterized protein</fullName>
    </submittedName>
</protein>
<dbReference type="AlphaFoldDB" id="A0A059AP84"/>
<sequence>MKPAVETRKQIQSVGYKWLDNLIFAAGRRSVKFKLLEELTRIDRYPVIQIHHDKPLKQSRTVRINRSRGSNITRISWHRIRSQSVVLDEGDELVLQLHRLLVHGIVDVKAVLFPDILHHLHTPFPSALLQLLVVPDSDIHQVILLRHEHQHLLAPQPRQVLLRRLQPRIRQPAVRGAHVQPHLVVVRPAEVRMHQYDPRRPHPLRQPDRPDPGRQRVRDVAPGAVPADEDPPEVGVLVQPRLRPVPAGVARHPPERGPGPHRPDPGGQRVRYVPPGAVAADEDPPEVGVLVQPRVGPVSVGVARDPPERGPRVLVAGRYGPSREEPVLNGNGDRPGLSRDGAGEVVVAMGEGGLHAEPAAVNVEEEGELPARVGDAGQEDPSGHGRVR</sequence>